<feature type="transmembrane region" description="Helical" evidence="1">
    <location>
        <begin position="6"/>
        <end position="23"/>
    </location>
</feature>
<keyword evidence="1" id="KW-0472">Membrane</keyword>
<evidence type="ECO:0000256" key="1">
    <source>
        <dbReference type="SAM" id="Phobius"/>
    </source>
</evidence>
<dbReference type="KEGG" id="tgy:X802_10330"/>
<accession>A0A0X1KNF9</accession>
<evidence type="ECO:0008006" key="4">
    <source>
        <dbReference type="Google" id="ProtNLM"/>
    </source>
</evidence>
<proteinExistence type="predicted"/>
<keyword evidence="3" id="KW-1185">Reference proteome</keyword>
<dbReference type="AlphaFoldDB" id="A0A0X1KNF9"/>
<evidence type="ECO:0000313" key="2">
    <source>
        <dbReference type="EMBL" id="AJC72831.1"/>
    </source>
</evidence>
<dbReference type="OrthoDB" id="102228at2157"/>
<organism evidence="2 3">
    <name type="scientific">Thermococcus guaymasensis DSM 11113</name>
    <dbReference type="NCBI Taxonomy" id="1432656"/>
    <lineage>
        <taxon>Archaea</taxon>
        <taxon>Methanobacteriati</taxon>
        <taxon>Methanobacteriota</taxon>
        <taxon>Thermococci</taxon>
        <taxon>Thermococcales</taxon>
        <taxon>Thermococcaceae</taxon>
        <taxon>Thermococcus</taxon>
    </lineage>
</organism>
<feature type="transmembrane region" description="Helical" evidence="1">
    <location>
        <begin position="55"/>
        <end position="73"/>
    </location>
</feature>
<name>A0A0X1KNF9_9EURY</name>
<sequence>MNPWASALLTIGIPMLLFLYLKGRIETPKAGLIAVAVYILLGLTMISLGWDISPWVIVIPGLFVALLNVSQLWQTAR</sequence>
<dbReference type="GeneID" id="27136048"/>
<keyword evidence="1" id="KW-1133">Transmembrane helix</keyword>
<reference evidence="2 3" key="1">
    <citation type="submission" date="2014-01" db="EMBL/GenBank/DDBJ databases">
        <title>Genome sequencing of Thermococcus guaymasensis.</title>
        <authorList>
            <person name="Zhang X."/>
            <person name="Alvare G."/>
            <person name="Fristensky B."/>
            <person name="Chen L."/>
            <person name="Suen T."/>
            <person name="Chen Q."/>
            <person name="Ma K."/>
        </authorList>
    </citation>
    <scope>NUCLEOTIDE SEQUENCE [LARGE SCALE GENOMIC DNA]</scope>
    <source>
        <strain evidence="2 3">DSM 11113</strain>
    </source>
</reference>
<dbReference type="STRING" id="1432656.X802_10330"/>
<dbReference type="PATRIC" id="fig|1432656.3.peg.2020"/>
<dbReference type="RefSeq" id="WP_062373660.1">
    <property type="nucleotide sequence ID" value="NZ_CP007140.1"/>
</dbReference>
<dbReference type="EMBL" id="CP007140">
    <property type="protein sequence ID" value="AJC72831.1"/>
    <property type="molecule type" value="Genomic_DNA"/>
</dbReference>
<gene>
    <name evidence="2" type="ORF">X802_10330</name>
</gene>
<keyword evidence="1" id="KW-0812">Transmembrane</keyword>
<feature type="transmembrane region" description="Helical" evidence="1">
    <location>
        <begin position="30"/>
        <end position="49"/>
    </location>
</feature>
<dbReference type="Proteomes" id="UP000062043">
    <property type="component" value="Chromosome"/>
</dbReference>
<evidence type="ECO:0000313" key="3">
    <source>
        <dbReference type="Proteomes" id="UP000062043"/>
    </source>
</evidence>
<protein>
    <recommendedName>
        <fullName evidence="4">Permease</fullName>
    </recommendedName>
</protein>